<gene>
    <name evidence="1" type="ORF">COCNU_10G009080</name>
</gene>
<dbReference type="Proteomes" id="UP000797356">
    <property type="component" value="Chromosome 10"/>
</dbReference>
<keyword evidence="2" id="KW-1185">Reference proteome</keyword>
<evidence type="ECO:0000313" key="1">
    <source>
        <dbReference type="EMBL" id="KAG1362689.1"/>
    </source>
</evidence>
<proteinExistence type="predicted"/>
<dbReference type="OrthoDB" id="601557at2759"/>
<reference evidence="1" key="2">
    <citation type="submission" date="2019-07" db="EMBL/GenBank/DDBJ databases">
        <authorList>
            <person name="Yang Y."/>
            <person name="Bocs S."/>
            <person name="Baudouin L."/>
        </authorList>
    </citation>
    <scope>NUCLEOTIDE SEQUENCE</scope>
    <source>
        <tissue evidence="1">Spear leaf of Hainan Tall coconut</tissue>
    </source>
</reference>
<protein>
    <submittedName>
        <fullName evidence="1">Putative agamous-like MADS-box protein AGL53</fullName>
    </submittedName>
</protein>
<name>A0A8K0IN16_COCNU</name>
<dbReference type="AlphaFoldDB" id="A0A8K0IN16"/>
<reference evidence="1" key="1">
    <citation type="journal article" date="2017" name="Gigascience">
        <title>The genome draft of coconut (Cocos nucifera).</title>
        <authorList>
            <person name="Xiao Y."/>
            <person name="Xu P."/>
            <person name="Fan H."/>
            <person name="Baudouin L."/>
            <person name="Xia W."/>
            <person name="Bocs S."/>
            <person name="Xu J."/>
            <person name="Li Q."/>
            <person name="Guo A."/>
            <person name="Zhou L."/>
            <person name="Li J."/>
            <person name="Wu Y."/>
            <person name="Ma Z."/>
            <person name="Armero A."/>
            <person name="Issali A.E."/>
            <person name="Liu N."/>
            <person name="Peng M."/>
            <person name="Yang Y."/>
        </authorList>
    </citation>
    <scope>NUCLEOTIDE SEQUENCE</scope>
    <source>
        <tissue evidence="1">Spear leaf of Hainan Tall coconut</tissue>
    </source>
</reference>
<accession>A0A8K0IN16</accession>
<organism evidence="1 2">
    <name type="scientific">Cocos nucifera</name>
    <name type="common">Coconut palm</name>
    <dbReference type="NCBI Taxonomy" id="13894"/>
    <lineage>
        <taxon>Eukaryota</taxon>
        <taxon>Viridiplantae</taxon>
        <taxon>Streptophyta</taxon>
        <taxon>Embryophyta</taxon>
        <taxon>Tracheophyta</taxon>
        <taxon>Spermatophyta</taxon>
        <taxon>Magnoliopsida</taxon>
        <taxon>Liliopsida</taxon>
        <taxon>Arecaceae</taxon>
        <taxon>Arecoideae</taxon>
        <taxon>Cocoseae</taxon>
        <taxon>Attaleinae</taxon>
        <taxon>Cocos</taxon>
    </lineage>
</organism>
<sequence>MSEESLGEMLCSMASGMEAVKKRIQLLKENSRCNQGDLHGDTGGVQQQGFQCNNPAFMEECSDVPMVSKAPMDDGPGQGHGAFVPMEIKQVKGVAANACLPCSSTASRDFNYELKAPAFSMPLIFMPPPSTGATSEHDIASGTDRPFLPQENQFVIL</sequence>
<evidence type="ECO:0000313" key="2">
    <source>
        <dbReference type="Proteomes" id="UP000797356"/>
    </source>
</evidence>
<dbReference type="EMBL" id="CM017881">
    <property type="protein sequence ID" value="KAG1362689.1"/>
    <property type="molecule type" value="Genomic_DNA"/>
</dbReference>
<comment type="caution">
    <text evidence="1">The sequence shown here is derived from an EMBL/GenBank/DDBJ whole genome shotgun (WGS) entry which is preliminary data.</text>
</comment>